<dbReference type="AlphaFoldDB" id="A0A6C2YSI2"/>
<organism evidence="1">
    <name type="scientific">Tuwongella immobilis</name>
    <dbReference type="NCBI Taxonomy" id="692036"/>
    <lineage>
        <taxon>Bacteria</taxon>
        <taxon>Pseudomonadati</taxon>
        <taxon>Planctomycetota</taxon>
        <taxon>Planctomycetia</taxon>
        <taxon>Gemmatales</taxon>
        <taxon>Gemmataceae</taxon>
        <taxon>Tuwongella</taxon>
    </lineage>
</organism>
<dbReference type="Proteomes" id="UP000464378">
    <property type="component" value="Chromosome"/>
</dbReference>
<gene>
    <name evidence="1" type="ORF">GMBLW1_48790</name>
</gene>
<accession>A0A6C2YSI2</accession>
<sequence>MSAKRSKPVRSFVSKIVRKTRKAIRTMSDEKKIDIMVEAGIFTPEEAERAKQASARASSSANPST</sequence>
<dbReference type="EMBL" id="LR586016">
    <property type="protein sequence ID" value="VIP04314.1"/>
    <property type="molecule type" value="Genomic_DNA"/>
</dbReference>
<dbReference type="KEGG" id="tim:GMBLW1_48790"/>
<proteinExistence type="predicted"/>
<reference evidence="1" key="1">
    <citation type="submission" date="2019-04" db="EMBL/GenBank/DDBJ databases">
        <authorList>
            <consortium name="Science for Life Laboratories"/>
        </authorList>
    </citation>
    <scope>NUCLEOTIDE SEQUENCE</scope>
    <source>
        <strain evidence="1">MBLW1</strain>
    </source>
</reference>
<protein>
    <submittedName>
        <fullName evidence="1">Uncharacterized protein</fullName>
    </submittedName>
</protein>
<dbReference type="EMBL" id="LR593887">
    <property type="protein sequence ID" value="VTS05990.1"/>
    <property type="molecule type" value="Genomic_DNA"/>
</dbReference>
<keyword evidence="2" id="KW-1185">Reference proteome</keyword>
<dbReference type="InParanoid" id="A0A6C2YSI2"/>
<evidence type="ECO:0000313" key="1">
    <source>
        <dbReference type="EMBL" id="VIP04314.1"/>
    </source>
</evidence>
<evidence type="ECO:0000313" key="2">
    <source>
        <dbReference type="Proteomes" id="UP000464378"/>
    </source>
</evidence>
<name>A0A6C2YSI2_9BACT</name>